<dbReference type="InterPro" id="IPR052336">
    <property type="entry name" value="MlaD_Phospholipid_Transporter"/>
</dbReference>
<dbReference type="NCBIfam" id="TIGR00996">
    <property type="entry name" value="Mtu_fam_mce"/>
    <property type="match status" value="1"/>
</dbReference>
<accession>A0ABW2JC04</accession>
<organism evidence="4 5">
    <name type="scientific">Streptomyces monticola</name>
    <dbReference type="NCBI Taxonomy" id="2666263"/>
    <lineage>
        <taxon>Bacteria</taxon>
        <taxon>Bacillati</taxon>
        <taxon>Actinomycetota</taxon>
        <taxon>Actinomycetes</taxon>
        <taxon>Kitasatosporales</taxon>
        <taxon>Streptomycetaceae</taxon>
        <taxon>Streptomyces</taxon>
    </lineage>
</organism>
<feature type="compositionally biased region" description="Gly residues" evidence="1">
    <location>
        <begin position="380"/>
        <end position="393"/>
    </location>
</feature>
<evidence type="ECO:0000259" key="2">
    <source>
        <dbReference type="Pfam" id="PF02470"/>
    </source>
</evidence>
<sequence length="415" mass="42869">MLTMGIRLKNLAFLAIGAVVLAFIGVRYAELGPLVGFRDHYVVRVQLAETGGLFTHSNVTYRGVSVGRVGPVELTDDGVEAQLRIKDSAPAIPADLEAHVANLSAVGEQYVDLRPRRDDGPRLKDGSVIRAAHTRTPAPVTRVLGSVDSMAKSVPTESLRIVVDEFGKAFQGHGDDLEALVESGSAFIEAADKSLPATNRLIQDSETVLRTQAEEAKALRKFATGAADLAEALKGSDTDLRRIIAQAPGAVTQVSALLKDLDPQISVLIANLLTTSEIAVTRQRGTEEFLVKVPAVAAAGASTVSGRGITMGMAVTFFEPLPCTAGYGGTRYRNGLDLGTPPPLNTRARCAASPGSGVNVRGSANAPRGGAVPEPARPGSRGGASGGGNGMPGALGLPGVDTPEGGVSTLLGGRS</sequence>
<proteinExistence type="predicted"/>
<dbReference type="Proteomes" id="UP001596523">
    <property type="component" value="Unassembled WGS sequence"/>
</dbReference>
<keyword evidence="5" id="KW-1185">Reference proteome</keyword>
<dbReference type="Pfam" id="PF02470">
    <property type="entry name" value="MlaD"/>
    <property type="match status" value="1"/>
</dbReference>
<dbReference type="PANTHER" id="PTHR33371">
    <property type="entry name" value="INTERMEMBRANE PHOSPHOLIPID TRANSPORT SYSTEM BINDING PROTEIN MLAD-RELATED"/>
    <property type="match status" value="1"/>
</dbReference>
<dbReference type="EMBL" id="JBHTCF010000001">
    <property type="protein sequence ID" value="MFC7303025.1"/>
    <property type="molecule type" value="Genomic_DNA"/>
</dbReference>
<evidence type="ECO:0000259" key="3">
    <source>
        <dbReference type="Pfam" id="PF11887"/>
    </source>
</evidence>
<evidence type="ECO:0000313" key="4">
    <source>
        <dbReference type="EMBL" id="MFC7303025.1"/>
    </source>
</evidence>
<dbReference type="InterPro" id="IPR005693">
    <property type="entry name" value="Mce"/>
</dbReference>
<protein>
    <submittedName>
        <fullName evidence="4">MCE family protein</fullName>
    </submittedName>
</protein>
<gene>
    <name evidence="4" type="ORF">ACFQVC_02175</name>
</gene>
<comment type="caution">
    <text evidence="4">The sequence shown here is derived from an EMBL/GenBank/DDBJ whole genome shotgun (WGS) entry which is preliminary data.</text>
</comment>
<dbReference type="Pfam" id="PF11887">
    <property type="entry name" value="Mce4_CUP1"/>
    <property type="match status" value="1"/>
</dbReference>
<dbReference type="InterPro" id="IPR024516">
    <property type="entry name" value="Mce_C"/>
</dbReference>
<evidence type="ECO:0000256" key="1">
    <source>
        <dbReference type="SAM" id="MobiDB-lite"/>
    </source>
</evidence>
<name>A0ABW2JC04_9ACTN</name>
<evidence type="ECO:0000313" key="5">
    <source>
        <dbReference type="Proteomes" id="UP001596523"/>
    </source>
</evidence>
<dbReference type="InterPro" id="IPR003399">
    <property type="entry name" value="Mce/MlaD"/>
</dbReference>
<dbReference type="PANTHER" id="PTHR33371:SF16">
    <property type="entry name" value="MCE-FAMILY PROTEIN MCE3F"/>
    <property type="match status" value="1"/>
</dbReference>
<feature type="region of interest" description="Disordered" evidence="1">
    <location>
        <begin position="351"/>
        <end position="415"/>
    </location>
</feature>
<dbReference type="RefSeq" id="WP_381825777.1">
    <property type="nucleotide sequence ID" value="NZ_JBHTCF010000001.1"/>
</dbReference>
<reference evidence="5" key="1">
    <citation type="journal article" date="2019" name="Int. J. Syst. Evol. Microbiol.">
        <title>The Global Catalogue of Microorganisms (GCM) 10K type strain sequencing project: providing services to taxonomists for standard genome sequencing and annotation.</title>
        <authorList>
            <consortium name="The Broad Institute Genomics Platform"/>
            <consortium name="The Broad Institute Genome Sequencing Center for Infectious Disease"/>
            <person name="Wu L."/>
            <person name="Ma J."/>
        </authorList>
    </citation>
    <scope>NUCLEOTIDE SEQUENCE [LARGE SCALE GENOMIC DNA]</scope>
    <source>
        <strain evidence="5">SYNS20</strain>
    </source>
</reference>
<feature type="domain" description="Mammalian cell entry C-terminal" evidence="3">
    <location>
        <begin position="121"/>
        <end position="307"/>
    </location>
</feature>
<feature type="domain" description="Mce/MlaD" evidence="2">
    <location>
        <begin position="40"/>
        <end position="115"/>
    </location>
</feature>